<name>A0A419RSU3_9SPHN</name>
<dbReference type="OrthoDB" id="8456706at2"/>
<evidence type="ECO:0008006" key="4">
    <source>
        <dbReference type="Google" id="ProtNLM"/>
    </source>
</evidence>
<protein>
    <recommendedName>
        <fullName evidence="4">DUF4019 domain-containing protein</fullName>
    </recommendedName>
</protein>
<reference evidence="2 3" key="1">
    <citation type="journal article" date="2017" name="Int. J. Syst. Evol. Microbiol.">
        <title>Erythrobacter aquimixticola sp. nov., isolated from the junction between the ocean and a freshwater spring.</title>
        <authorList>
            <person name="Park S."/>
            <person name="Jung Y.T."/>
            <person name="Choi S.J."/>
            <person name="Yoon J.H."/>
        </authorList>
    </citation>
    <scope>NUCLEOTIDE SEQUENCE [LARGE SCALE GENOMIC DNA]</scope>
    <source>
        <strain evidence="2 3">JSSK-14</strain>
    </source>
</reference>
<sequence length="142" mass="15288">MVALVVNANAYAATPEGKAAAAQRDAKDAAQKLDEQLDEAQVAAAEKVAIESGEHCLSGWDGSHNDLERAVRTRLRNPRSFEHIETVRSPVDAEGKFALIMTYRAENGFGGINIEAIGVEVDVATCHFREVSNDEIAARLAP</sequence>
<dbReference type="AlphaFoldDB" id="A0A419RSU3"/>
<gene>
    <name evidence="2" type="ORF">D6201_05330</name>
</gene>
<comment type="caution">
    <text evidence="2">The sequence shown here is derived from an EMBL/GenBank/DDBJ whole genome shotgun (WGS) entry which is preliminary data.</text>
</comment>
<keyword evidence="3" id="KW-1185">Reference proteome</keyword>
<evidence type="ECO:0000256" key="1">
    <source>
        <dbReference type="SAM" id="Coils"/>
    </source>
</evidence>
<keyword evidence="1" id="KW-0175">Coiled coil</keyword>
<organism evidence="2 3">
    <name type="scientific">Aurantiacibacter aquimixticola</name>
    <dbReference type="NCBI Taxonomy" id="1958945"/>
    <lineage>
        <taxon>Bacteria</taxon>
        <taxon>Pseudomonadati</taxon>
        <taxon>Pseudomonadota</taxon>
        <taxon>Alphaproteobacteria</taxon>
        <taxon>Sphingomonadales</taxon>
        <taxon>Erythrobacteraceae</taxon>
        <taxon>Aurantiacibacter</taxon>
    </lineage>
</organism>
<feature type="coiled-coil region" evidence="1">
    <location>
        <begin position="19"/>
        <end position="46"/>
    </location>
</feature>
<evidence type="ECO:0000313" key="3">
    <source>
        <dbReference type="Proteomes" id="UP000285232"/>
    </source>
</evidence>
<proteinExistence type="predicted"/>
<dbReference type="Proteomes" id="UP000285232">
    <property type="component" value="Unassembled WGS sequence"/>
</dbReference>
<evidence type="ECO:0000313" key="2">
    <source>
        <dbReference type="EMBL" id="RJY08861.1"/>
    </source>
</evidence>
<accession>A0A419RSU3</accession>
<dbReference type="EMBL" id="RAHX01000001">
    <property type="protein sequence ID" value="RJY08861.1"/>
    <property type="molecule type" value="Genomic_DNA"/>
</dbReference>